<evidence type="ECO:0000259" key="1">
    <source>
        <dbReference type="Pfam" id="PF08940"/>
    </source>
</evidence>
<evidence type="ECO:0000313" key="3">
    <source>
        <dbReference type="Proteomes" id="UP001596074"/>
    </source>
</evidence>
<feature type="domain" description="DUF1918" evidence="1">
    <location>
        <begin position="1"/>
        <end position="52"/>
    </location>
</feature>
<dbReference type="Pfam" id="PF08940">
    <property type="entry name" value="DUF1918"/>
    <property type="match status" value="1"/>
</dbReference>
<dbReference type="Gene3D" id="2.30.30.440">
    <property type="entry name" value="Domain of unknown function DUF1918"/>
    <property type="match status" value="1"/>
</dbReference>
<dbReference type="InterPro" id="IPR015035">
    <property type="entry name" value="DUF1918"/>
</dbReference>
<dbReference type="Proteomes" id="UP001596074">
    <property type="component" value="Unassembled WGS sequence"/>
</dbReference>
<accession>A0ABW1A2S3</accession>
<protein>
    <submittedName>
        <fullName evidence="2">DUF1918 domain-containing protein</fullName>
    </submittedName>
</protein>
<sequence>MRASAGDRIIIVRAGPHEPIRVTSPDGKPPYLVRWFDTGWESLIFPGPDARIVHYGHEAGPIHRGPV</sequence>
<name>A0ABW1A2S3_9ACTN</name>
<reference evidence="3" key="1">
    <citation type="journal article" date="2019" name="Int. J. Syst. Evol. Microbiol.">
        <title>The Global Catalogue of Microorganisms (GCM) 10K type strain sequencing project: providing services to taxonomists for standard genome sequencing and annotation.</title>
        <authorList>
            <consortium name="The Broad Institute Genomics Platform"/>
            <consortium name="The Broad Institute Genome Sequencing Center for Infectious Disease"/>
            <person name="Wu L."/>
            <person name="Ma J."/>
        </authorList>
    </citation>
    <scope>NUCLEOTIDE SEQUENCE [LARGE SCALE GENOMIC DNA]</scope>
    <source>
        <strain evidence="3">KCTC 42087</strain>
    </source>
</reference>
<dbReference type="SUPFAM" id="SSF50118">
    <property type="entry name" value="Cell growth inhibitor/plasmid maintenance toxic component"/>
    <property type="match status" value="1"/>
</dbReference>
<dbReference type="EMBL" id="JBHSON010000030">
    <property type="protein sequence ID" value="MFC5748289.1"/>
    <property type="molecule type" value="Genomic_DNA"/>
</dbReference>
<dbReference type="RefSeq" id="WP_378283942.1">
    <property type="nucleotide sequence ID" value="NZ_JBHSON010000030.1"/>
</dbReference>
<keyword evidence="3" id="KW-1185">Reference proteome</keyword>
<evidence type="ECO:0000313" key="2">
    <source>
        <dbReference type="EMBL" id="MFC5748289.1"/>
    </source>
</evidence>
<comment type="caution">
    <text evidence="2">The sequence shown here is derived from an EMBL/GenBank/DDBJ whole genome shotgun (WGS) entry which is preliminary data.</text>
</comment>
<organism evidence="2 3">
    <name type="scientific">Actinomadura rugatobispora</name>
    <dbReference type="NCBI Taxonomy" id="1994"/>
    <lineage>
        <taxon>Bacteria</taxon>
        <taxon>Bacillati</taxon>
        <taxon>Actinomycetota</taxon>
        <taxon>Actinomycetes</taxon>
        <taxon>Streptosporangiales</taxon>
        <taxon>Thermomonosporaceae</taxon>
        <taxon>Actinomadura</taxon>
    </lineage>
</organism>
<gene>
    <name evidence="2" type="ORF">ACFPZN_21895</name>
</gene>
<proteinExistence type="predicted"/>